<dbReference type="Pfam" id="PF00696">
    <property type="entry name" value="AA_kinase"/>
    <property type="match status" value="1"/>
</dbReference>
<dbReference type="InterPro" id="IPR045865">
    <property type="entry name" value="ACT-like_dom_sf"/>
</dbReference>
<dbReference type="InterPro" id="IPR042199">
    <property type="entry name" value="AsparK_Bifunc_asparK/hSer_DH"/>
</dbReference>
<evidence type="ECO:0000256" key="5">
    <source>
        <dbReference type="ARBA" id="ARBA00022840"/>
    </source>
</evidence>
<dbReference type="EMBL" id="UINC01177341">
    <property type="protein sequence ID" value="SVD84926.1"/>
    <property type="molecule type" value="Genomic_DNA"/>
</dbReference>
<evidence type="ECO:0000259" key="7">
    <source>
        <dbReference type="PROSITE" id="PS51671"/>
    </source>
</evidence>
<sequence>RTLDAILSHGELLSVNIITSAARQLGLNAEFVDTKKIITTNSNYGSAKVDFKASNKNILQLFSNSETTKFITGFISSNSQKITTTLGRGGSDYTASIIAAAINAEAIEIWTDVDGVMTADPRKVKAAFSLKKLSYNEAMEMSHFGAKVIYPPTLQPVFSKKIPIKIKNTFHPSFEGTLISHENDEGNKMLIKGISSIDGVSLITVQGSGMIGVTGFSARVFGCLGINGINIIMITQASSEHSITYAVSPGEDIKAKEAIESE</sequence>
<evidence type="ECO:0000256" key="6">
    <source>
        <dbReference type="ARBA" id="ARBA00022857"/>
    </source>
</evidence>
<keyword evidence="5" id="KW-0067">ATP-binding</keyword>
<name>A0A382YNN7_9ZZZZ</name>
<feature type="non-terminal residue" evidence="8">
    <location>
        <position position="262"/>
    </location>
</feature>
<dbReference type="SUPFAM" id="SSF53633">
    <property type="entry name" value="Carbamate kinase-like"/>
    <property type="match status" value="1"/>
</dbReference>
<accession>A0A382YNN7</accession>
<dbReference type="GO" id="GO:0004412">
    <property type="term" value="F:homoserine dehydrogenase activity"/>
    <property type="evidence" value="ECO:0007669"/>
    <property type="project" value="InterPro"/>
</dbReference>
<dbReference type="GO" id="GO:0004072">
    <property type="term" value="F:aspartate kinase activity"/>
    <property type="evidence" value="ECO:0007669"/>
    <property type="project" value="UniProtKB-EC"/>
</dbReference>
<evidence type="ECO:0000313" key="8">
    <source>
        <dbReference type="EMBL" id="SVD84926.1"/>
    </source>
</evidence>
<dbReference type="SUPFAM" id="SSF55021">
    <property type="entry name" value="ACT-like"/>
    <property type="match status" value="1"/>
</dbReference>
<dbReference type="Gene3D" id="3.30.70.260">
    <property type="match status" value="1"/>
</dbReference>
<dbReference type="InterPro" id="IPR002912">
    <property type="entry name" value="ACT_dom"/>
</dbReference>
<keyword evidence="6" id="KW-0521">NADP</keyword>
<dbReference type="GO" id="GO:0009067">
    <property type="term" value="P:aspartate family amino acid biosynthetic process"/>
    <property type="evidence" value="ECO:0007669"/>
    <property type="project" value="InterPro"/>
</dbReference>
<gene>
    <name evidence="8" type="ORF">METZ01_LOCUS437780</name>
</gene>
<dbReference type="InterPro" id="IPR001341">
    <property type="entry name" value="Asp_kinase"/>
</dbReference>
<feature type="non-terminal residue" evidence="8">
    <location>
        <position position="1"/>
    </location>
</feature>
<dbReference type="InterPro" id="IPR001048">
    <property type="entry name" value="Asp/Glu/Uridylate_kinase"/>
</dbReference>
<dbReference type="NCBIfam" id="TIGR00657">
    <property type="entry name" value="asp_kinases"/>
    <property type="match status" value="1"/>
</dbReference>
<organism evidence="8">
    <name type="scientific">marine metagenome</name>
    <dbReference type="NCBI Taxonomy" id="408172"/>
    <lineage>
        <taxon>unclassified sequences</taxon>
        <taxon>metagenomes</taxon>
        <taxon>ecological metagenomes</taxon>
    </lineage>
</organism>
<dbReference type="EC" id="2.7.2.4" evidence="1"/>
<protein>
    <recommendedName>
        <fullName evidence="1">aspartate kinase</fullName>
        <ecNumber evidence="1">2.7.2.4</ecNumber>
    </recommendedName>
</protein>
<dbReference type="InterPro" id="IPR011147">
    <property type="entry name" value="Bifunc_Aspkin/hSer_DH"/>
</dbReference>
<dbReference type="Gene3D" id="1.20.120.1320">
    <property type="entry name" value="Aspartokinase, catalytic domain"/>
    <property type="match status" value="1"/>
</dbReference>
<keyword evidence="4" id="KW-0418">Kinase</keyword>
<dbReference type="Gene3D" id="3.40.1160.10">
    <property type="entry name" value="Acetylglutamate kinase-like"/>
    <property type="match status" value="1"/>
</dbReference>
<evidence type="ECO:0000256" key="4">
    <source>
        <dbReference type="ARBA" id="ARBA00022777"/>
    </source>
</evidence>
<evidence type="ECO:0000256" key="2">
    <source>
        <dbReference type="ARBA" id="ARBA00022679"/>
    </source>
</evidence>
<proteinExistence type="predicted"/>
<dbReference type="GO" id="GO:0005524">
    <property type="term" value="F:ATP binding"/>
    <property type="evidence" value="ECO:0007669"/>
    <property type="project" value="UniProtKB-KW"/>
</dbReference>
<dbReference type="PANTHER" id="PTHR43070:SF3">
    <property type="entry name" value="HOMOSERINE DEHYDROGENASE"/>
    <property type="match status" value="1"/>
</dbReference>
<dbReference type="PROSITE" id="PS51671">
    <property type="entry name" value="ACT"/>
    <property type="match status" value="1"/>
</dbReference>
<reference evidence="8" key="1">
    <citation type="submission" date="2018-05" db="EMBL/GenBank/DDBJ databases">
        <authorList>
            <person name="Lanie J.A."/>
            <person name="Ng W.-L."/>
            <person name="Kazmierczak K.M."/>
            <person name="Andrzejewski T.M."/>
            <person name="Davidsen T.M."/>
            <person name="Wayne K.J."/>
            <person name="Tettelin H."/>
            <person name="Glass J.I."/>
            <person name="Rusch D."/>
            <person name="Podicherti R."/>
            <person name="Tsui H.-C.T."/>
            <person name="Winkler M.E."/>
        </authorList>
    </citation>
    <scope>NUCLEOTIDE SEQUENCE</scope>
</reference>
<dbReference type="InterPro" id="IPR036393">
    <property type="entry name" value="AceGlu_kinase-like_sf"/>
</dbReference>
<keyword evidence="2" id="KW-0808">Transferase</keyword>
<keyword evidence="3" id="KW-0547">Nucleotide-binding</keyword>
<evidence type="ECO:0000256" key="3">
    <source>
        <dbReference type="ARBA" id="ARBA00022741"/>
    </source>
</evidence>
<dbReference type="InterPro" id="IPR054352">
    <property type="entry name" value="ACT_Aspartokinase"/>
</dbReference>
<dbReference type="AlphaFoldDB" id="A0A382YNN7"/>
<dbReference type="PANTHER" id="PTHR43070">
    <property type="match status" value="1"/>
</dbReference>
<dbReference type="Pfam" id="PF22468">
    <property type="entry name" value="ACT_9"/>
    <property type="match status" value="1"/>
</dbReference>
<feature type="domain" description="ACT" evidence="7">
    <location>
        <begin position="205"/>
        <end position="262"/>
    </location>
</feature>
<evidence type="ECO:0000256" key="1">
    <source>
        <dbReference type="ARBA" id="ARBA00013059"/>
    </source>
</evidence>